<organism evidence="1">
    <name type="scientific">bioreactor metagenome</name>
    <dbReference type="NCBI Taxonomy" id="1076179"/>
    <lineage>
        <taxon>unclassified sequences</taxon>
        <taxon>metagenomes</taxon>
        <taxon>ecological metagenomes</taxon>
    </lineage>
</organism>
<sequence length="96" mass="11307">MFLHGISISIVPKFSTDIDLADSMLNCLTEIIVRYAGTSVENQRHMRNESMYLRNSVMFDFRGELVKPMDSAHCDRQRVNFAYLAKLFRHFWICEQ</sequence>
<evidence type="ECO:0000313" key="1">
    <source>
        <dbReference type="EMBL" id="MPM39732.1"/>
    </source>
</evidence>
<proteinExistence type="predicted"/>
<dbReference type="AlphaFoldDB" id="A0A644ZFS4"/>
<name>A0A644ZFS4_9ZZZZ</name>
<gene>
    <name evidence="1" type="ORF">SDC9_86366</name>
</gene>
<reference evidence="1" key="1">
    <citation type="submission" date="2019-08" db="EMBL/GenBank/DDBJ databases">
        <authorList>
            <person name="Kucharzyk K."/>
            <person name="Murdoch R.W."/>
            <person name="Higgins S."/>
            <person name="Loffler F."/>
        </authorList>
    </citation>
    <scope>NUCLEOTIDE SEQUENCE</scope>
</reference>
<protein>
    <submittedName>
        <fullName evidence="1">Uncharacterized protein</fullName>
    </submittedName>
</protein>
<comment type="caution">
    <text evidence="1">The sequence shown here is derived from an EMBL/GenBank/DDBJ whole genome shotgun (WGS) entry which is preliminary data.</text>
</comment>
<dbReference type="EMBL" id="VSSQ01008750">
    <property type="protein sequence ID" value="MPM39732.1"/>
    <property type="molecule type" value="Genomic_DNA"/>
</dbReference>
<accession>A0A644ZFS4</accession>